<dbReference type="EMBL" id="JASCZI010063281">
    <property type="protein sequence ID" value="MED6141189.1"/>
    <property type="molecule type" value="Genomic_DNA"/>
</dbReference>
<proteinExistence type="predicted"/>
<evidence type="ECO:0000256" key="1">
    <source>
        <dbReference type="SAM" id="MobiDB-lite"/>
    </source>
</evidence>
<keyword evidence="3" id="KW-1185">Reference proteome</keyword>
<dbReference type="Proteomes" id="UP001341840">
    <property type="component" value="Unassembled WGS sequence"/>
</dbReference>
<comment type="caution">
    <text evidence="2">The sequence shown here is derived from an EMBL/GenBank/DDBJ whole genome shotgun (WGS) entry which is preliminary data.</text>
</comment>
<accession>A0ABU6SXK7</accession>
<feature type="region of interest" description="Disordered" evidence="1">
    <location>
        <begin position="60"/>
        <end position="116"/>
    </location>
</feature>
<feature type="compositionally biased region" description="Low complexity" evidence="1">
    <location>
        <begin position="61"/>
        <end position="70"/>
    </location>
</feature>
<feature type="region of interest" description="Disordered" evidence="1">
    <location>
        <begin position="1"/>
        <end position="23"/>
    </location>
</feature>
<name>A0ABU6SXK7_9FABA</name>
<protein>
    <submittedName>
        <fullName evidence="2">Uncharacterized protein</fullName>
    </submittedName>
</protein>
<gene>
    <name evidence="2" type="ORF">PIB30_100827</name>
</gene>
<reference evidence="2 3" key="1">
    <citation type="journal article" date="2023" name="Plants (Basel)">
        <title>Bridging the Gap: Combining Genomics and Transcriptomics Approaches to Understand Stylosanthes scabra, an Orphan Legume from the Brazilian Caatinga.</title>
        <authorList>
            <person name="Ferreira-Neto J.R.C."/>
            <person name="da Silva M.D."/>
            <person name="Binneck E."/>
            <person name="de Melo N.F."/>
            <person name="da Silva R.H."/>
            <person name="de Melo A.L.T.M."/>
            <person name="Pandolfi V."/>
            <person name="Bustamante F.O."/>
            <person name="Brasileiro-Vidal A.C."/>
            <person name="Benko-Iseppon A.M."/>
        </authorList>
    </citation>
    <scope>NUCLEOTIDE SEQUENCE [LARGE SCALE GENOMIC DNA]</scope>
    <source>
        <tissue evidence="2">Leaves</tissue>
    </source>
</reference>
<sequence>MATLPKVAQCKGAKNNKKKFSGPTKNKTLKTIFFLVTLASNETLSFISFAIETLGFERNHQPLPTTTSHPHPGPSTDPHQLPPPFPSLAHPGPSTDPQPPPSSVSEPPTLTRSSQRHFLCHHRHSSAVVAKSLRSPWSSSSTRAVSAALSLAPFPFIFPLSEPSLPYSEAAVVTEGTYR</sequence>
<feature type="compositionally biased region" description="Pro residues" evidence="1">
    <location>
        <begin position="71"/>
        <end position="86"/>
    </location>
</feature>
<organism evidence="2 3">
    <name type="scientific">Stylosanthes scabra</name>
    <dbReference type="NCBI Taxonomy" id="79078"/>
    <lineage>
        <taxon>Eukaryota</taxon>
        <taxon>Viridiplantae</taxon>
        <taxon>Streptophyta</taxon>
        <taxon>Embryophyta</taxon>
        <taxon>Tracheophyta</taxon>
        <taxon>Spermatophyta</taxon>
        <taxon>Magnoliopsida</taxon>
        <taxon>eudicotyledons</taxon>
        <taxon>Gunneridae</taxon>
        <taxon>Pentapetalae</taxon>
        <taxon>rosids</taxon>
        <taxon>fabids</taxon>
        <taxon>Fabales</taxon>
        <taxon>Fabaceae</taxon>
        <taxon>Papilionoideae</taxon>
        <taxon>50 kb inversion clade</taxon>
        <taxon>dalbergioids sensu lato</taxon>
        <taxon>Dalbergieae</taxon>
        <taxon>Pterocarpus clade</taxon>
        <taxon>Stylosanthes</taxon>
    </lineage>
</organism>
<evidence type="ECO:0000313" key="3">
    <source>
        <dbReference type="Proteomes" id="UP001341840"/>
    </source>
</evidence>
<feature type="non-terminal residue" evidence="2">
    <location>
        <position position="179"/>
    </location>
</feature>
<evidence type="ECO:0000313" key="2">
    <source>
        <dbReference type="EMBL" id="MED6141189.1"/>
    </source>
</evidence>